<dbReference type="EMBL" id="MN740779">
    <property type="protein sequence ID" value="QHU11160.1"/>
    <property type="molecule type" value="Genomic_DNA"/>
</dbReference>
<organism evidence="1">
    <name type="scientific">viral metagenome</name>
    <dbReference type="NCBI Taxonomy" id="1070528"/>
    <lineage>
        <taxon>unclassified sequences</taxon>
        <taxon>metagenomes</taxon>
        <taxon>organismal metagenomes</taxon>
    </lineage>
</organism>
<evidence type="ECO:0000313" key="1">
    <source>
        <dbReference type="EMBL" id="QHU11160.1"/>
    </source>
</evidence>
<sequence length="37" mass="4504">MKKKSFLERPRQLDEGLLEQELQLLMRLDEGFLEELQ</sequence>
<protein>
    <submittedName>
        <fullName evidence="1">Uncharacterized protein</fullName>
    </submittedName>
</protein>
<name>A0A6C0K2Z0_9ZZZZ</name>
<reference evidence="1" key="1">
    <citation type="journal article" date="2020" name="Nature">
        <title>Giant virus diversity and host interactions through global metagenomics.</title>
        <authorList>
            <person name="Schulz F."/>
            <person name="Roux S."/>
            <person name="Paez-Espino D."/>
            <person name="Jungbluth S."/>
            <person name="Walsh D.A."/>
            <person name="Denef V.J."/>
            <person name="McMahon K.D."/>
            <person name="Konstantinidis K.T."/>
            <person name="Eloe-Fadrosh E.A."/>
            <person name="Kyrpides N.C."/>
            <person name="Woyke T."/>
        </authorList>
    </citation>
    <scope>NUCLEOTIDE SEQUENCE</scope>
    <source>
        <strain evidence="1">GVMAG-S-1101165-84</strain>
    </source>
</reference>
<accession>A0A6C0K2Z0</accession>
<dbReference type="AlphaFoldDB" id="A0A6C0K2Z0"/>
<proteinExistence type="predicted"/>